<sequence length="293" mass="31498">MTLRSLSSVTRPLTRLLARFSACAFLLGGSLLIVAPVHAQEEEAAAEGDAKAPTGHEKTLMDQFHEGGWVMYPITACSVALIWLITDLWSRTNIRRMAPGEHVTQVQDLFRAGDYVGAYQFCKNNNSAFCDVSRVALSFVGDGEEAVEAALFTELNKVNSIIQTRINYLSVIGVCTPMIGLTGTVTGMMNAFETLGTSGVGDPSKLSAAIGEVLVATASGLFIAVPAFMFFYFLRNRLQGSMHQLQEVVGALFRKMPYAHLKDAHVGEEEFYAAIPNWVAGAGEPAVAVAVAG</sequence>
<comment type="similarity">
    <text evidence="6">Belongs to the exbB/tolQ family.</text>
</comment>
<feature type="signal peptide" evidence="8">
    <location>
        <begin position="1"/>
        <end position="39"/>
    </location>
</feature>
<accession>A0A1T4YML0</accession>
<gene>
    <name evidence="10" type="ORF">SAMN02745166_03756</name>
</gene>
<feature type="domain" description="MotA/TolQ/ExbB proton channel" evidence="9">
    <location>
        <begin position="141"/>
        <end position="246"/>
    </location>
</feature>
<evidence type="ECO:0000256" key="5">
    <source>
        <dbReference type="ARBA" id="ARBA00023136"/>
    </source>
</evidence>
<evidence type="ECO:0000256" key="7">
    <source>
        <dbReference type="SAM" id="Phobius"/>
    </source>
</evidence>
<feature type="chain" id="PRO_5013250586" evidence="8">
    <location>
        <begin position="40"/>
        <end position="293"/>
    </location>
</feature>
<keyword evidence="11" id="KW-1185">Reference proteome</keyword>
<dbReference type="AlphaFoldDB" id="A0A1T4YML0"/>
<keyword evidence="2" id="KW-1003">Cell membrane</keyword>
<dbReference type="STRING" id="48467.SAMN02745166_03756"/>
<evidence type="ECO:0000256" key="6">
    <source>
        <dbReference type="RuleBase" id="RU004057"/>
    </source>
</evidence>
<keyword evidence="6" id="KW-0653">Protein transport</keyword>
<evidence type="ECO:0000256" key="1">
    <source>
        <dbReference type="ARBA" id="ARBA00004651"/>
    </source>
</evidence>
<keyword evidence="5 7" id="KW-0472">Membrane</keyword>
<keyword evidence="6" id="KW-0813">Transport</keyword>
<feature type="transmembrane region" description="Helical" evidence="7">
    <location>
        <begin position="69"/>
        <end position="89"/>
    </location>
</feature>
<feature type="transmembrane region" description="Helical" evidence="7">
    <location>
        <begin position="209"/>
        <end position="234"/>
    </location>
</feature>
<evidence type="ECO:0000256" key="8">
    <source>
        <dbReference type="SAM" id="SignalP"/>
    </source>
</evidence>
<protein>
    <submittedName>
        <fullName evidence="10">Biopolymer transport protein ExbB</fullName>
    </submittedName>
</protein>
<evidence type="ECO:0000259" key="9">
    <source>
        <dbReference type="Pfam" id="PF01618"/>
    </source>
</evidence>
<dbReference type="PANTHER" id="PTHR30625">
    <property type="entry name" value="PROTEIN TOLQ"/>
    <property type="match status" value="1"/>
</dbReference>
<dbReference type="RefSeq" id="WP_078814918.1">
    <property type="nucleotide sequence ID" value="NZ_FUYE01000014.1"/>
</dbReference>
<dbReference type="Proteomes" id="UP000190774">
    <property type="component" value="Unassembled WGS sequence"/>
</dbReference>
<keyword evidence="3 7" id="KW-0812">Transmembrane</keyword>
<evidence type="ECO:0000313" key="11">
    <source>
        <dbReference type="Proteomes" id="UP000190774"/>
    </source>
</evidence>
<dbReference type="Pfam" id="PF01618">
    <property type="entry name" value="MotA_ExbB"/>
    <property type="match status" value="1"/>
</dbReference>
<dbReference type="GO" id="GO:0017038">
    <property type="term" value="P:protein import"/>
    <property type="evidence" value="ECO:0007669"/>
    <property type="project" value="TreeGrafter"/>
</dbReference>
<organism evidence="10 11">
    <name type="scientific">Prosthecobacter debontii</name>
    <dbReference type="NCBI Taxonomy" id="48467"/>
    <lineage>
        <taxon>Bacteria</taxon>
        <taxon>Pseudomonadati</taxon>
        <taxon>Verrucomicrobiota</taxon>
        <taxon>Verrucomicrobiia</taxon>
        <taxon>Verrucomicrobiales</taxon>
        <taxon>Verrucomicrobiaceae</taxon>
        <taxon>Prosthecobacter</taxon>
    </lineage>
</organism>
<evidence type="ECO:0000256" key="3">
    <source>
        <dbReference type="ARBA" id="ARBA00022692"/>
    </source>
</evidence>
<reference evidence="11" key="1">
    <citation type="submission" date="2017-02" db="EMBL/GenBank/DDBJ databases">
        <authorList>
            <person name="Varghese N."/>
            <person name="Submissions S."/>
        </authorList>
    </citation>
    <scope>NUCLEOTIDE SEQUENCE [LARGE SCALE GENOMIC DNA]</scope>
    <source>
        <strain evidence="11">ATCC 700200</strain>
    </source>
</reference>
<name>A0A1T4YML0_9BACT</name>
<comment type="subcellular location">
    <subcellularLocation>
        <location evidence="1">Cell membrane</location>
        <topology evidence="1">Multi-pass membrane protein</topology>
    </subcellularLocation>
    <subcellularLocation>
        <location evidence="6">Membrane</location>
        <topology evidence="6">Multi-pass membrane protein</topology>
    </subcellularLocation>
</comment>
<evidence type="ECO:0000256" key="4">
    <source>
        <dbReference type="ARBA" id="ARBA00022989"/>
    </source>
</evidence>
<keyword evidence="4 7" id="KW-1133">Transmembrane helix</keyword>
<dbReference type="InterPro" id="IPR050790">
    <property type="entry name" value="ExbB/TolQ_transport"/>
</dbReference>
<keyword evidence="8" id="KW-0732">Signal</keyword>
<feature type="transmembrane region" description="Helical" evidence="7">
    <location>
        <begin position="166"/>
        <end position="189"/>
    </location>
</feature>
<proteinExistence type="inferred from homology"/>
<dbReference type="PANTHER" id="PTHR30625:SF17">
    <property type="entry name" value="TOLQ-RELATED"/>
    <property type="match status" value="1"/>
</dbReference>
<evidence type="ECO:0000313" key="10">
    <source>
        <dbReference type="EMBL" id="SKB03067.1"/>
    </source>
</evidence>
<dbReference type="GO" id="GO:0005886">
    <property type="term" value="C:plasma membrane"/>
    <property type="evidence" value="ECO:0007669"/>
    <property type="project" value="UniProtKB-SubCell"/>
</dbReference>
<dbReference type="OrthoDB" id="4045at2"/>
<dbReference type="InterPro" id="IPR002898">
    <property type="entry name" value="MotA_ExbB_proton_chnl"/>
</dbReference>
<evidence type="ECO:0000256" key="2">
    <source>
        <dbReference type="ARBA" id="ARBA00022475"/>
    </source>
</evidence>
<dbReference type="EMBL" id="FUYE01000014">
    <property type="protein sequence ID" value="SKB03067.1"/>
    <property type="molecule type" value="Genomic_DNA"/>
</dbReference>